<dbReference type="Proteomes" id="UP000813427">
    <property type="component" value="Unassembled WGS sequence"/>
</dbReference>
<feature type="transmembrane region" description="Helical" evidence="2">
    <location>
        <begin position="25"/>
        <end position="48"/>
    </location>
</feature>
<keyword evidence="4" id="KW-1185">Reference proteome</keyword>
<keyword evidence="2" id="KW-0472">Membrane</keyword>
<name>A0A8K0S152_9HYPO</name>
<organism evidence="3 4">
    <name type="scientific">Fusarium tricinctum</name>
    <dbReference type="NCBI Taxonomy" id="61284"/>
    <lineage>
        <taxon>Eukaryota</taxon>
        <taxon>Fungi</taxon>
        <taxon>Dikarya</taxon>
        <taxon>Ascomycota</taxon>
        <taxon>Pezizomycotina</taxon>
        <taxon>Sordariomycetes</taxon>
        <taxon>Hypocreomycetidae</taxon>
        <taxon>Hypocreales</taxon>
        <taxon>Nectriaceae</taxon>
        <taxon>Fusarium</taxon>
        <taxon>Fusarium tricinctum species complex</taxon>
    </lineage>
</organism>
<keyword evidence="2" id="KW-1133">Transmembrane helix</keyword>
<evidence type="ECO:0000313" key="3">
    <source>
        <dbReference type="EMBL" id="KAH7251337.1"/>
    </source>
</evidence>
<proteinExistence type="predicted"/>
<reference evidence="3" key="1">
    <citation type="journal article" date="2021" name="Nat. Commun.">
        <title>Genetic determinants of endophytism in the Arabidopsis root mycobiome.</title>
        <authorList>
            <person name="Mesny F."/>
            <person name="Miyauchi S."/>
            <person name="Thiergart T."/>
            <person name="Pickel B."/>
            <person name="Atanasova L."/>
            <person name="Karlsson M."/>
            <person name="Huettel B."/>
            <person name="Barry K.W."/>
            <person name="Haridas S."/>
            <person name="Chen C."/>
            <person name="Bauer D."/>
            <person name="Andreopoulos W."/>
            <person name="Pangilinan J."/>
            <person name="LaButti K."/>
            <person name="Riley R."/>
            <person name="Lipzen A."/>
            <person name="Clum A."/>
            <person name="Drula E."/>
            <person name="Henrissat B."/>
            <person name="Kohler A."/>
            <person name="Grigoriev I.V."/>
            <person name="Martin F.M."/>
            <person name="Hacquard S."/>
        </authorList>
    </citation>
    <scope>NUCLEOTIDE SEQUENCE</scope>
    <source>
        <strain evidence="3">MPI-SDFR-AT-0068</strain>
    </source>
</reference>
<feature type="compositionally biased region" description="Polar residues" evidence="1">
    <location>
        <begin position="69"/>
        <end position="81"/>
    </location>
</feature>
<gene>
    <name evidence="3" type="ORF">BKA59DRAFT_392707</name>
</gene>
<accession>A0A8K0S152</accession>
<feature type="region of interest" description="Disordered" evidence="1">
    <location>
        <begin position="60"/>
        <end position="82"/>
    </location>
</feature>
<keyword evidence="2" id="KW-0812">Transmembrane</keyword>
<sequence length="574" mass="63997">MVSTTNSAGPQATDKNANNRVKPGAVAGIAIGCLVAGLIIGICCAWLLQRFTKSRSRRRRTIRIVHTPKNPNNDSPGSMESSDNKIKVENFILQATPDREVVGMLRQLEVIIEQHIENYYHVEPMDINASVLAEQLENLGISQDSSGFEAEAVLEWCLQPASRRLALQHVLSHVLFSSIDCNSRDRISLLPGPAIGFLRSIRPVDKSREDFDVMSVVLTRWRTLSALLLHPSPSERTPLEVSGRAVRNQAEDLAKKLDPFLQNFVVPDQDNLQKQCHHMHSMIVEAAKLGYALFSHTSDWSFIYKDLGNPRAVVLCVGLQKLSHRDGRRLTSPQLVVEPRLATFLPKSLLTSTRFPDVHTRAGMAEVLPAVGAVAGALRLTYQLVTLAIESGQVNDEVRRSLELVRTCERDLQHLVGLREEYLDILERKPIELDRVNTIIRAAHQGLAEVCKIVERCRPEANKGRIPFKRRSRWIFLDSTDFYTQIPVVSGHHRAVLNEISFLRQIALQAPVSVSDQVQGEKVSLSRKKTVAIDNLALLGSILSGKTGKYLSFISCSFVLSNAFGSQETAKPRK</sequence>
<evidence type="ECO:0000256" key="2">
    <source>
        <dbReference type="SAM" id="Phobius"/>
    </source>
</evidence>
<evidence type="ECO:0000256" key="1">
    <source>
        <dbReference type="SAM" id="MobiDB-lite"/>
    </source>
</evidence>
<comment type="caution">
    <text evidence="3">The sequence shown here is derived from an EMBL/GenBank/DDBJ whole genome shotgun (WGS) entry which is preliminary data.</text>
</comment>
<dbReference type="EMBL" id="JAGPXF010000003">
    <property type="protein sequence ID" value="KAH7251337.1"/>
    <property type="molecule type" value="Genomic_DNA"/>
</dbReference>
<protein>
    <submittedName>
        <fullName evidence="3">Uncharacterized protein</fullName>
    </submittedName>
</protein>
<dbReference type="AlphaFoldDB" id="A0A8K0S152"/>
<dbReference type="OrthoDB" id="5421765at2759"/>
<evidence type="ECO:0000313" key="4">
    <source>
        <dbReference type="Proteomes" id="UP000813427"/>
    </source>
</evidence>